<dbReference type="InterPro" id="IPR011037">
    <property type="entry name" value="Pyrv_Knase-like_insert_dom_sf"/>
</dbReference>
<dbReference type="Pfam" id="PF03473">
    <property type="entry name" value="MOSC"/>
    <property type="match status" value="1"/>
</dbReference>
<dbReference type="RefSeq" id="WP_206255822.1">
    <property type="nucleotide sequence ID" value="NZ_CP071060.1"/>
</dbReference>
<organism evidence="2 3">
    <name type="scientific">Niveibacterium microcysteis</name>
    <dbReference type="NCBI Taxonomy" id="2811415"/>
    <lineage>
        <taxon>Bacteria</taxon>
        <taxon>Pseudomonadati</taxon>
        <taxon>Pseudomonadota</taxon>
        <taxon>Betaproteobacteria</taxon>
        <taxon>Rhodocyclales</taxon>
        <taxon>Rhodocyclaceae</taxon>
        <taxon>Niveibacterium</taxon>
    </lineage>
</organism>
<sequence>MSRVVQILIAASEGAPMSPMQEVEAVAGCGLRGDRYFRPGGDADPAAQITLIEHECIDEFVAASGLALSTDQPRRNLITRDVRLNALCGKRFRVGEVELEGIELCEPCRTFAERTYAQVVKAFVGKGGLRARIVTGGLIRPGDAISELA</sequence>
<dbReference type="PANTHER" id="PTHR36930">
    <property type="entry name" value="METAL-SULFUR CLUSTER BIOSYNTHESIS PROTEINS YUAD-RELATED"/>
    <property type="match status" value="1"/>
</dbReference>
<dbReference type="SUPFAM" id="SSF50800">
    <property type="entry name" value="PK beta-barrel domain-like"/>
    <property type="match status" value="1"/>
</dbReference>
<dbReference type="PANTHER" id="PTHR36930:SF1">
    <property type="entry name" value="MOSC DOMAIN-CONTAINING PROTEIN"/>
    <property type="match status" value="1"/>
</dbReference>
<evidence type="ECO:0000259" key="1">
    <source>
        <dbReference type="PROSITE" id="PS51340"/>
    </source>
</evidence>
<dbReference type="EMBL" id="CP071060">
    <property type="protein sequence ID" value="QSI78469.1"/>
    <property type="molecule type" value="Genomic_DNA"/>
</dbReference>
<proteinExistence type="predicted"/>
<dbReference type="InterPro" id="IPR052716">
    <property type="entry name" value="MOSC_domain"/>
</dbReference>
<dbReference type="InterPro" id="IPR005302">
    <property type="entry name" value="MoCF_Sase_C"/>
</dbReference>
<dbReference type="PROSITE" id="PS51340">
    <property type="entry name" value="MOSC"/>
    <property type="match status" value="1"/>
</dbReference>
<feature type="domain" description="MOSC" evidence="1">
    <location>
        <begin position="18"/>
        <end position="148"/>
    </location>
</feature>
<evidence type="ECO:0000313" key="2">
    <source>
        <dbReference type="EMBL" id="QSI78469.1"/>
    </source>
</evidence>
<accession>A0ABX7MCL5</accession>
<dbReference type="Proteomes" id="UP000663570">
    <property type="component" value="Chromosome"/>
</dbReference>
<name>A0ABX7MCL5_9RHOO</name>
<evidence type="ECO:0000313" key="3">
    <source>
        <dbReference type="Proteomes" id="UP000663570"/>
    </source>
</evidence>
<reference evidence="2 3" key="1">
    <citation type="submission" date="2021-02" db="EMBL/GenBank/DDBJ databases">
        <title>Niveibacterium changnyeongensis HC41.</title>
        <authorList>
            <person name="Kang M."/>
        </authorList>
    </citation>
    <scope>NUCLEOTIDE SEQUENCE [LARGE SCALE GENOMIC DNA]</scope>
    <source>
        <strain evidence="2 3">HC41</strain>
    </source>
</reference>
<protein>
    <recommendedName>
        <fullName evidence="1">MOSC domain-containing protein</fullName>
    </recommendedName>
</protein>
<dbReference type="Gene3D" id="2.40.33.20">
    <property type="entry name" value="PK beta-barrel domain-like"/>
    <property type="match status" value="1"/>
</dbReference>
<keyword evidence="3" id="KW-1185">Reference proteome</keyword>
<gene>
    <name evidence="2" type="ORF">JY500_07615</name>
</gene>